<feature type="domain" description="Peptidase M16 C-terminal" evidence="5">
    <location>
        <begin position="203"/>
        <end position="376"/>
    </location>
</feature>
<dbReference type="SUPFAM" id="SSF63411">
    <property type="entry name" value="LuxS/MPP-like metallohydrolase"/>
    <property type="match status" value="2"/>
</dbReference>
<feature type="domain" description="Peptidase M16 N-terminal" evidence="4">
    <location>
        <begin position="55"/>
        <end position="168"/>
    </location>
</feature>
<dbReference type="GeneTree" id="ENSGT00940000166251"/>
<organism evidence="6 7">
    <name type="scientific">Scophthalmus maximus</name>
    <name type="common">Turbot</name>
    <name type="synonym">Psetta maxima</name>
    <dbReference type="NCBI Taxonomy" id="52904"/>
    <lineage>
        <taxon>Eukaryota</taxon>
        <taxon>Metazoa</taxon>
        <taxon>Chordata</taxon>
        <taxon>Craniata</taxon>
        <taxon>Vertebrata</taxon>
        <taxon>Euteleostomi</taxon>
        <taxon>Actinopterygii</taxon>
        <taxon>Neopterygii</taxon>
        <taxon>Teleostei</taxon>
        <taxon>Neoteleostei</taxon>
        <taxon>Acanthomorphata</taxon>
        <taxon>Carangaria</taxon>
        <taxon>Pleuronectiformes</taxon>
        <taxon>Pleuronectoidei</taxon>
        <taxon>Scophthalmidae</taxon>
        <taxon>Scophthalmus</taxon>
    </lineage>
</organism>
<dbReference type="InterPro" id="IPR011249">
    <property type="entry name" value="Metalloenz_LuxS/M16"/>
</dbReference>
<proteinExistence type="predicted"/>
<dbReference type="GO" id="GO:0005739">
    <property type="term" value="C:mitochondrion"/>
    <property type="evidence" value="ECO:0007669"/>
    <property type="project" value="UniProtKB-SubCell"/>
</dbReference>
<accession>A0A8D3DJP0</accession>
<dbReference type="GO" id="GO:0016020">
    <property type="term" value="C:membrane"/>
    <property type="evidence" value="ECO:0007669"/>
    <property type="project" value="UniProtKB-ARBA"/>
</dbReference>
<dbReference type="Gene3D" id="3.30.830.10">
    <property type="entry name" value="Metalloenzyme, LuxS/M16 peptidase-like"/>
    <property type="match status" value="2"/>
</dbReference>
<dbReference type="PANTHER" id="PTHR11851">
    <property type="entry name" value="METALLOPROTEASE"/>
    <property type="match status" value="1"/>
</dbReference>
<comment type="subcellular location">
    <subcellularLocation>
        <location evidence="1">Mitochondrion</location>
    </subcellularLocation>
</comment>
<dbReference type="Proteomes" id="UP000694558">
    <property type="component" value="Chromosome 19"/>
</dbReference>
<sequence length="452" mass="48292">MRGIRSLNTLPKRCYAAARRSEALTESLSGLKPFTAASHPPQNVQVSKLPNGLVIASLENYSPLCSVGLFVKAGSRYETVENQGVSHVLRLAANLTTKGASAFKICRGVEALGGSLSVTSSRETMVYTADCLRDHLDSLLEYLVSVTTAQEFRPWEVEELTSRVKIDKALAQHIIHFGNNFTQKLNMCCNLSNEHTNENNELQLQSFVEDHFTTSKMALVGLGVKHSVLRQVGEGLLSIRSGPGAPVAKSVYRGGELRVQNNDDLVHALIASEGGVAGSAEANAFTVLQRILGAGPHVKRGSNITSQLSQGIAKATTQPFDATAFNASYSDSGLFGVYTISQADSAGEVINAAIAQVRGVAEGNVSDADVTRAKNQVKADYMMSIESSEGLMEEIGAQVLTAAAYQLPDTVLQAIDTVTQDDVVEAAKKFVDCKKTMAASGHLVNTPFVDEV</sequence>
<dbReference type="InterPro" id="IPR007863">
    <property type="entry name" value="Peptidase_M16_C"/>
</dbReference>
<keyword evidence="2" id="KW-0809">Transit peptide</keyword>
<evidence type="ECO:0000313" key="6">
    <source>
        <dbReference type="Ensembl" id="ENSSMAP00000059749.1"/>
    </source>
</evidence>
<dbReference type="GO" id="GO:0046872">
    <property type="term" value="F:metal ion binding"/>
    <property type="evidence" value="ECO:0007669"/>
    <property type="project" value="InterPro"/>
</dbReference>
<gene>
    <name evidence="6" type="primary">LOC118288832</name>
</gene>
<dbReference type="Pfam" id="PF05193">
    <property type="entry name" value="Peptidase_M16_C"/>
    <property type="match status" value="1"/>
</dbReference>
<dbReference type="InterPro" id="IPR011765">
    <property type="entry name" value="Pept_M16_N"/>
</dbReference>
<dbReference type="AlphaFoldDB" id="A0A8D3DJP0"/>
<keyword evidence="3" id="KW-0496">Mitochondrion</keyword>
<dbReference type="Ensembl" id="ENSSMAT00000038668.1">
    <property type="protein sequence ID" value="ENSSMAP00000059749.1"/>
    <property type="gene ID" value="ENSSMAG00000015559.2"/>
</dbReference>
<dbReference type="InterPro" id="IPR050361">
    <property type="entry name" value="MPP/UQCRC_Complex"/>
</dbReference>
<reference evidence="6" key="1">
    <citation type="submission" date="2023-05" db="EMBL/GenBank/DDBJ databases">
        <title>High-quality long-read genome of Scophthalmus maximus.</title>
        <authorList>
            <person name="Lien S."/>
            <person name="Martinez P."/>
        </authorList>
    </citation>
    <scope>NUCLEOTIDE SEQUENCE [LARGE SCALE GENOMIC DNA]</scope>
</reference>
<evidence type="ECO:0000256" key="3">
    <source>
        <dbReference type="ARBA" id="ARBA00023128"/>
    </source>
</evidence>
<dbReference type="FunFam" id="3.30.830.10:FF:000021">
    <property type="entry name" value="Cytochrome b-c1 complex subunit 2"/>
    <property type="match status" value="1"/>
</dbReference>
<evidence type="ECO:0000259" key="4">
    <source>
        <dbReference type="Pfam" id="PF00675"/>
    </source>
</evidence>
<dbReference type="PANTHER" id="PTHR11851:SF226">
    <property type="entry name" value="CYTOCHROME B-C1 COMPLEX SUBUNIT 2, MITOCHONDRIAL"/>
    <property type="match status" value="1"/>
</dbReference>
<protein>
    <submittedName>
        <fullName evidence="6">Ubiquinol-cytochrome c reductase core protein 2a</fullName>
    </submittedName>
</protein>
<dbReference type="FunFam" id="3.30.830.10:FF:000039">
    <property type="entry name" value="Ubiquinol-cytochrome c reductase core subunit 2"/>
    <property type="match status" value="1"/>
</dbReference>
<evidence type="ECO:0000256" key="1">
    <source>
        <dbReference type="ARBA" id="ARBA00004173"/>
    </source>
</evidence>
<evidence type="ECO:0000259" key="5">
    <source>
        <dbReference type="Pfam" id="PF05193"/>
    </source>
</evidence>
<name>A0A8D3DJP0_SCOMX</name>
<evidence type="ECO:0000313" key="7">
    <source>
        <dbReference type="Proteomes" id="UP000694558"/>
    </source>
</evidence>
<reference evidence="6" key="2">
    <citation type="submission" date="2025-08" db="UniProtKB">
        <authorList>
            <consortium name="Ensembl"/>
        </authorList>
    </citation>
    <scope>IDENTIFICATION</scope>
</reference>
<dbReference type="Pfam" id="PF00675">
    <property type="entry name" value="Peptidase_M16"/>
    <property type="match status" value="1"/>
</dbReference>
<evidence type="ECO:0000256" key="2">
    <source>
        <dbReference type="ARBA" id="ARBA00022946"/>
    </source>
</evidence>